<keyword evidence="3" id="KW-1185">Reference proteome</keyword>
<dbReference type="Proteomes" id="UP001239213">
    <property type="component" value="Unassembled WGS sequence"/>
</dbReference>
<reference evidence="2" key="1">
    <citation type="submission" date="2016-11" db="EMBL/GenBank/DDBJ databases">
        <title>The genome sequence of Colletotrichum cuscutae.</title>
        <authorList>
            <person name="Baroncelli R."/>
        </authorList>
    </citation>
    <scope>NUCLEOTIDE SEQUENCE</scope>
    <source>
        <strain evidence="2">IMI 304802</strain>
    </source>
</reference>
<feature type="transmembrane region" description="Helical" evidence="1">
    <location>
        <begin position="99"/>
        <end position="120"/>
    </location>
</feature>
<feature type="transmembrane region" description="Helical" evidence="1">
    <location>
        <begin position="141"/>
        <end position="163"/>
    </location>
</feature>
<dbReference type="AlphaFoldDB" id="A0AAI9UG10"/>
<protein>
    <submittedName>
        <fullName evidence="2">Uncharacterized protein</fullName>
    </submittedName>
</protein>
<gene>
    <name evidence="2" type="ORF">CCUS01_10092</name>
</gene>
<name>A0AAI9UG10_9PEZI</name>
<feature type="transmembrane region" description="Helical" evidence="1">
    <location>
        <begin position="169"/>
        <end position="189"/>
    </location>
</feature>
<dbReference type="EMBL" id="MPDP01000286">
    <property type="protein sequence ID" value="KAK1456344.1"/>
    <property type="molecule type" value="Genomic_DNA"/>
</dbReference>
<keyword evidence="1" id="KW-1133">Transmembrane helix</keyword>
<evidence type="ECO:0000256" key="1">
    <source>
        <dbReference type="SAM" id="Phobius"/>
    </source>
</evidence>
<organism evidence="2 3">
    <name type="scientific">Colletotrichum cuscutae</name>
    <dbReference type="NCBI Taxonomy" id="1209917"/>
    <lineage>
        <taxon>Eukaryota</taxon>
        <taxon>Fungi</taxon>
        <taxon>Dikarya</taxon>
        <taxon>Ascomycota</taxon>
        <taxon>Pezizomycotina</taxon>
        <taxon>Sordariomycetes</taxon>
        <taxon>Hypocreomycetidae</taxon>
        <taxon>Glomerellales</taxon>
        <taxon>Glomerellaceae</taxon>
        <taxon>Colletotrichum</taxon>
        <taxon>Colletotrichum acutatum species complex</taxon>
    </lineage>
</organism>
<comment type="caution">
    <text evidence="2">The sequence shown here is derived from an EMBL/GenBank/DDBJ whole genome shotgun (WGS) entry which is preliminary data.</text>
</comment>
<keyword evidence="1" id="KW-0472">Membrane</keyword>
<sequence length="658" mass="73931">MQAKKSIQEAQATDGGSKLFALRVYPTHTPSDTSFRETNPLANDERASVTTIDMTLAANLPAIWKKRRFCPRGGLDTTLGYGVPFSGIIRLYLGSDDPTMGVLVLRAFLSFSVVVFLLELPNPYLFLTTKNDAPKDHRRGLASCWLTGLPPGGISLMALFRFGHSRLDFVFFWFCLYTFRAIPIPRFFFFDGMSHYLFLLALLAGQRRDLLYTLSDILEGDQKIAWLVDRPFPRCPFGIGTRNGGASVECLSLEISGGGCAPEAGPEDTVALEPSAVRVRRFCEPSRRRGQTVRVDHGLVDVRGSRGWPLLLPRLVMMMFLGSSSYDISLICSSANGRWTGGFFLEELCFSFRRREWGYGGPSIRSFLRRLSVLRVYCLESLLDLHNLMASLTPEEVADHLSINQMIHELAGTISHICILLFIAYLSPPLPPLSLQSPLPGLGVIRVTVEQSSSFAGISIVVPVTIVRIFDWSIQYHQRYCNSVRFISFTGRSRFILGFLTENSIKLPKWIFYDSTYDLCLAFHWKLDMGRGDLKISSMLRSCGVFRRMLARVAITPSLPLISHIGRNPCRKPCLDVNLMPPSCPADPNSTASLSHLMRCPHSKSYLEPIYFSPVEERLSPFGYVLHLTISCRDKRFVASLGEVATQQVRRLRVQHSR</sequence>
<accession>A0AAI9UG10</accession>
<evidence type="ECO:0000313" key="3">
    <source>
        <dbReference type="Proteomes" id="UP001239213"/>
    </source>
</evidence>
<keyword evidence="1" id="KW-0812">Transmembrane</keyword>
<evidence type="ECO:0000313" key="2">
    <source>
        <dbReference type="EMBL" id="KAK1456344.1"/>
    </source>
</evidence>
<proteinExistence type="predicted"/>